<evidence type="ECO:0000313" key="2">
    <source>
        <dbReference type="Proteomes" id="UP000438429"/>
    </source>
</evidence>
<organism evidence="1 2">
    <name type="scientific">Scophthalmus maximus</name>
    <name type="common">Turbot</name>
    <name type="synonym">Psetta maxima</name>
    <dbReference type="NCBI Taxonomy" id="52904"/>
    <lineage>
        <taxon>Eukaryota</taxon>
        <taxon>Metazoa</taxon>
        <taxon>Chordata</taxon>
        <taxon>Craniata</taxon>
        <taxon>Vertebrata</taxon>
        <taxon>Euteleostomi</taxon>
        <taxon>Actinopterygii</taxon>
        <taxon>Neopterygii</taxon>
        <taxon>Teleostei</taxon>
        <taxon>Neoteleostei</taxon>
        <taxon>Acanthomorphata</taxon>
        <taxon>Carangaria</taxon>
        <taxon>Pleuronectiformes</taxon>
        <taxon>Pleuronectoidei</taxon>
        <taxon>Scophthalmidae</taxon>
        <taxon>Scophthalmus</taxon>
    </lineage>
</organism>
<reference evidence="1 2" key="1">
    <citation type="submission" date="2019-06" db="EMBL/GenBank/DDBJ databases">
        <title>Draft genomes of female and male turbot (Scophthalmus maximus).</title>
        <authorList>
            <person name="Xu H."/>
            <person name="Xu X.-W."/>
            <person name="Shao C."/>
            <person name="Chen S."/>
        </authorList>
    </citation>
    <scope>NUCLEOTIDE SEQUENCE [LARGE SCALE GENOMIC DNA]</scope>
    <source>
        <strain evidence="1">Ysfricsl-2016a</strain>
        <tissue evidence="1">Blood</tissue>
    </source>
</reference>
<proteinExistence type="predicted"/>
<protein>
    <submittedName>
        <fullName evidence="1">Uncharacterized protein</fullName>
    </submittedName>
</protein>
<name>A0A6A4RSM6_SCOMX</name>
<dbReference type="EMBL" id="VEVO01000022">
    <property type="protein sequence ID" value="KAF0023175.1"/>
    <property type="molecule type" value="Genomic_DNA"/>
</dbReference>
<dbReference type="AlphaFoldDB" id="A0A6A4RSM6"/>
<dbReference type="Proteomes" id="UP000438429">
    <property type="component" value="Unassembled WGS sequence"/>
</dbReference>
<sequence length="155" mass="16825">MIIIFFLQRPRGRSKVMGGNRSTGPEMLEIMSRSDVSPEDDSAMRTLVKPQSLGYGTALEMLHASQNCGQSETNTGAVFGSSAEQETATAGVTASNTQSMQTYMSPCEWRSTSPELNLQIIASEISILRCVVFLQPSLLNQSQCGCKQTLLVNVL</sequence>
<accession>A0A6A4RSM6</accession>
<evidence type="ECO:0000313" key="1">
    <source>
        <dbReference type="EMBL" id="KAF0023175.1"/>
    </source>
</evidence>
<comment type="caution">
    <text evidence="1">The sequence shown here is derived from an EMBL/GenBank/DDBJ whole genome shotgun (WGS) entry which is preliminary data.</text>
</comment>
<gene>
    <name evidence="1" type="ORF">F2P81_023805</name>
</gene>